<sequence>MNNLGDPRVCAFAVFAKFSKQFSAYSNPRNCIEHKQYMCNGLPMDKCKVSITGALQSEVKREPYVSNFVKSSESPTN</sequence>
<evidence type="ECO:0000313" key="1">
    <source>
        <dbReference type="Proteomes" id="UP000887565"/>
    </source>
</evidence>
<keyword evidence="1" id="KW-1185">Reference proteome</keyword>
<dbReference type="Proteomes" id="UP000887565">
    <property type="component" value="Unplaced"/>
</dbReference>
<evidence type="ECO:0000313" key="2">
    <source>
        <dbReference type="WBParaSite" id="nRc.2.0.1.t48097-RA"/>
    </source>
</evidence>
<dbReference type="WBParaSite" id="nRc.2.0.1.t48097-RA">
    <property type="protein sequence ID" value="nRc.2.0.1.t48097-RA"/>
    <property type="gene ID" value="nRc.2.0.1.g48097"/>
</dbReference>
<organism evidence="1 2">
    <name type="scientific">Romanomermis culicivorax</name>
    <name type="common">Nematode worm</name>
    <dbReference type="NCBI Taxonomy" id="13658"/>
    <lineage>
        <taxon>Eukaryota</taxon>
        <taxon>Metazoa</taxon>
        <taxon>Ecdysozoa</taxon>
        <taxon>Nematoda</taxon>
        <taxon>Enoplea</taxon>
        <taxon>Dorylaimia</taxon>
        <taxon>Mermithida</taxon>
        <taxon>Mermithoidea</taxon>
        <taxon>Mermithidae</taxon>
        <taxon>Romanomermis</taxon>
    </lineage>
</organism>
<accession>A0A915LB76</accession>
<reference evidence="2" key="1">
    <citation type="submission" date="2022-11" db="UniProtKB">
        <authorList>
            <consortium name="WormBaseParasite"/>
        </authorList>
    </citation>
    <scope>IDENTIFICATION</scope>
</reference>
<proteinExistence type="predicted"/>
<dbReference type="AlphaFoldDB" id="A0A915LB76"/>
<protein>
    <submittedName>
        <fullName evidence="2">Uncharacterized protein</fullName>
    </submittedName>
</protein>
<name>A0A915LB76_ROMCU</name>